<accession>A0ABQ5MER5</accession>
<proteinExistence type="predicted"/>
<gene>
    <name evidence="3" type="ORF">Y10_02670</name>
</gene>
<dbReference type="Gene3D" id="3.20.20.190">
    <property type="entry name" value="Phosphatidylinositol (PI) phosphodiesterase"/>
    <property type="match status" value="1"/>
</dbReference>
<evidence type="ECO:0000313" key="4">
    <source>
        <dbReference type="Proteomes" id="UP001143543"/>
    </source>
</evidence>
<protein>
    <submittedName>
        <fullName evidence="3">Glycerophosphoryl diester phosphodiesterase</fullName>
    </submittedName>
</protein>
<reference evidence="3" key="1">
    <citation type="submission" date="2022-07" db="EMBL/GenBank/DDBJ databases">
        <title>Taxonomy of Novel Oxalotrophic and Methylotrophic Bacteria.</title>
        <authorList>
            <person name="Sahin N."/>
            <person name="Tani A."/>
        </authorList>
    </citation>
    <scope>NUCLEOTIDE SEQUENCE</scope>
    <source>
        <strain evidence="3">Y10</strain>
    </source>
</reference>
<sequence length="246" mass="27807">MKALYLFFLMGLFMVSAQEKPLVIGHRGAMGYATENTLASIQKALDFSVDAIEIDVYKIKSGELVVFHDNNVQRLTGTDSTIEDFTFEELQKLTVKGGHKIPTLQQVMDLIGTKCRLNIELKGANTAKDSYQVVIDYIANKGWTKEQVIFSSFRWDELQKVYDLDSTMPLAVLTEKDPLLALEVAGKLHAEAINPHYKSLTKDTVAKIHEKGFKIYTWTVNSKQYIAYMKMLGVDGIITNYPDRVQ</sequence>
<feature type="signal peptide" evidence="1">
    <location>
        <begin position="1"/>
        <end position="17"/>
    </location>
</feature>
<feature type="domain" description="GP-PDE" evidence="2">
    <location>
        <begin position="21"/>
        <end position="246"/>
    </location>
</feature>
<organism evidence="3 4">
    <name type="scientific">Neptunitalea lumnitzerae</name>
    <dbReference type="NCBI Taxonomy" id="2965509"/>
    <lineage>
        <taxon>Bacteria</taxon>
        <taxon>Pseudomonadati</taxon>
        <taxon>Bacteroidota</taxon>
        <taxon>Flavobacteriia</taxon>
        <taxon>Flavobacteriales</taxon>
        <taxon>Flavobacteriaceae</taxon>
        <taxon>Neptunitalea</taxon>
    </lineage>
</organism>
<dbReference type="PANTHER" id="PTHR46211">
    <property type="entry name" value="GLYCEROPHOSPHORYL DIESTER PHOSPHODIESTERASE"/>
    <property type="match status" value="1"/>
</dbReference>
<dbReference type="PROSITE" id="PS51704">
    <property type="entry name" value="GP_PDE"/>
    <property type="match status" value="1"/>
</dbReference>
<feature type="chain" id="PRO_5045907336" evidence="1">
    <location>
        <begin position="18"/>
        <end position="246"/>
    </location>
</feature>
<dbReference type="EMBL" id="BRVO01000001">
    <property type="protein sequence ID" value="GLB47899.1"/>
    <property type="molecule type" value="Genomic_DNA"/>
</dbReference>
<keyword evidence="4" id="KW-1185">Reference proteome</keyword>
<name>A0ABQ5MER5_9FLAO</name>
<evidence type="ECO:0000256" key="1">
    <source>
        <dbReference type="SAM" id="SignalP"/>
    </source>
</evidence>
<dbReference type="Pfam" id="PF03009">
    <property type="entry name" value="GDPD"/>
    <property type="match status" value="1"/>
</dbReference>
<comment type="caution">
    <text evidence="3">The sequence shown here is derived from an EMBL/GenBank/DDBJ whole genome shotgun (WGS) entry which is preliminary data.</text>
</comment>
<dbReference type="InterPro" id="IPR017946">
    <property type="entry name" value="PLC-like_Pdiesterase_TIM-brl"/>
</dbReference>
<keyword evidence="1" id="KW-0732">Signal</keyword>
<dbReference type="InterPro" id="IPR030395">
    <property type="entry name" value="GP_PDE_dom"/>
</dbReference>
<evidence type="ECO:0000259" key="2">
    <source>
        <dbReference type="PROSITE" id="PS51704"/>
    </source>
</evidence>
<dbReference type="Proteomes" id="UP001143543">
    <property type="component" value="Unassembled WGS sequence"/>
</dbReference>
<dbReference type="SUPFAM" id="SSF51695">
    <property type="entry name" value="PLC-like phosphodiesterases"/>
    <property type="match status" value="1"/>
</dbReference>
<evidence type="ECO:0000313" key="3">
    <source>
        <dbReference type="EMBL" id="GLB47899.1"/>
    </source>
</evidence>
<dbReference type="PANTHER" id="PTHR46211:SF14">
    <property type="entry name" value="GLYCEROPHOSPHODIESTER PHOSPHODIESTERASE"/>
    <property type="match status" value="1"/>
</dbReference>